<dbReference type="EMBL" id="SDJR01000012">
    <property type="protein sequence ID" value="RXR22721.1"/>
    <property type="molecule type" value="Genomic_DNA"/>
</dbReference>
<evidence type="ECO:0000313" key="1">
    <source>
        <dbReference type="EMBL" id="RXR22721.1"/>
    </source>
</evidence>
<evidence type="ECO:0000313" key="4">
    <source>
        <dbReference type="Proteomes" id="UP000290517"/>
    </source>
</evidence>
<dbReference type="AlphaFoldDB" id="A0A4Q1KQ00"/>
<dbReference type="Proteomes" id="UP000290517">
    <property type="component" value="Unassembled WGS sequence"/>
</dbReference>
<name>A0A4Q1KQ00_9CELL</name>
<dbReference type="RefSeq" id="WP_030152379.1">
    <property type="nucleotide sequence ID" value="NZ_JOFV01000014.1"/>
</dbReference>
<organism evidence="2 3">
    <name type="scientific">Oerskovia turbata</name>
    <dbReference type="NCBI Taxonomy" id="1713"/>
    <lineage>
        <taxon>Bacteria</taxon>
        <taxon>Bacillati</taxon>
        <taxon>Actinomycetota</taxon>
        <taxon>Actinomycetes</taxon>
        <taxon>Micrococcales</taxon>
        <taxon>Cellulomonadaceae</taxon>
        <taxon>Oerskovia</taxon>
    </lineage>
</organism>
<dbReference type="InterPro" id="IPR021373">
    <property type="entry name" value="DUF2993"/>
</dbReference>
<dbReference type="OrthoDB" id="3215846at2"/>
<accession>A0A4Q1KQ00</accession>
<evidence type="ECO:0000313" key="2">
    <source>
        <dbReference type="EMBL" id="RXR32057.1"/>
    </source>
</evidence>
<evidence type="ECO:0000313" key="3">
    <source>
        <dbReference type="Proteomes" id="UP000289805"/>
    </source>
</evidence>
<sequence length="228" mass="23256">MKRWWWVVGGLVALVLLLVVVDRVTVRIAEATAVRSMEQGDVELTDANLDIRGFPFLTQVSGGELDHVTGSAATATFGGYTVTDLHLDAHGVSTSDPYVVRSGTATGLLAPSSLDAVVSEAAGDQVTFSTAGDLLVASMDVLGVPLSARLAPRVDGSAIAVDVSALTLGPATITISDLPAPIAMLVTNLTVPLDLPPGVSLTSVGVTDGAIRVELSGKDVALADLAVS</sequence>
<dbReference type="EMBL" id="SDJQ01000020">
    <property type="protein sequence ID" value="RXR32057.1"/>
    <property type="molecule type" value="Genomic_DNA"/>
</dbReference>
<dbReference type="Pfam" id="PF11209">
    <property type="entry name" value="LmeA"/>
    <property type="match status" value="1"/>
</dbReference>
<dbReference type="Proteomes" id="UP000289805">
    <property type="component" value="Unassembled WGS sequence"/>
</dbReference>
<keyword evidence="4" id="KW-1185">Reference proteome</keyword>
<comment type="caution">
    <text evidence="2">The sequence shown here is derived from an EMBL/GenBank/DDBJ whole genome shotgun (WGS) entry which is preliminary data.</text>
</comment>
<gene>
    <name evidence="1" type="ORF">EQW73_16035</name>
    <name evidence="2" type="ORF">EQW78_15135</name>
</gene>
<protein>
    <submittedName>
        <fullName evidence="2">DUF2993 domain-containing protein</fullName>
    </submittedName>
</protein>
<proteinExistence type="predicted"/>
<reference evidence="3 4" key="1">
    <citation type="submission" date="2019-01" db="EMBL/GenBank/DDBJ databases">
        <title>Oerskovia turbata Genome sequencing and assembly.</title>
        <authorList>
            <person name="Dou T."/>
        </authorList>
    </citation>
    <scope>NUCLEOTIDE SEQUENCE [LARGE SCALE GENOMIC DNA]</scope>
    <source>
        <strain evidence="2 3">JCM12123</strain>
        <strain evidence="1 4">JCM3160</strain>
    </source>
</reference>